<dbReference type="Proteomes" id="UP000215914">
    <property type="component" value="Unassembled WGS sequence"/>
</dbReference>
<evidence type="ECO:0000313" key="1">
    <source>
        <dbReference type="EMBL" id="KAF5793039.1"/>
    </source>
</evidence>
<dbReference type="EMBL" id="MNCJ02000324">
    <property type="protein sequence ID" value="KAF5793039.1"/>
    <property type="molecule type" value="Genomic_DNA"/>
</dbReference>
<proteinExistence type="predicted"/>
<gene>
    <name evidence="1" type="ORF">HanXRQr2_Chr09g0412901</name>
</gene>
<reference evidence="1" key="1">
    <citation type="journal article" date="2017" name="Nature">
        <title>The sunflower genome provides insights into oil metabolism, flowering and Asterid evolution.</title>
        <authorList>
            <person name="Badouin H."/>
            <person name="Gouzy J."/>
            <person name="Grassa C.J."/>
            <person name="Murat F."/>
            <person name="Staton S.E."/>
            <person name="Cottret L."/>
            <person name="Lelandais-Briere C."/>
            <person name="Owens G.L."/>
            <person name="Carrere S."/>
            <person name="Mayjonade B."/>
            <person name="Legrand L."/>
            <person name="Gill N."/>
            <person name="Kane N.C."/>
            <person name="Bowers J.E."/>
            <person name="Hubner S."/>
            <person name="Bellec A."/>
            <person name="Berard A."/>
            <person name="Berges H."/>
            <person name="Blanchet N."/>
            <person name="Boniface M.C."/>
            <person name="Brunel D."/>
            <person name="Catrice O."/>
            <person name="Chaidir N."/>
            <person name="Claudel C."/>
            <person name="Donnadieu C."/>
            <person name="Faraut T."/>
            <person name="Fievet G."/>
            <person name="Helmstetter N."/>
            <person name="King M."/>
            <person name="Knapp S.J."/>
            <person name="Lai Z."/>
            <person name="Le Paslier M.C."/>
            <person name="Lippi Y."/>
            <person name="Lorenzon L."/>
            <person name="Mandel J.R."/>
            <person name="Marage G."/>
            <person name="Marchand G."/>
            <person name="Marquand E."/>
            <person name="Bret-Mestries E."/>
            <person name="Morien E."/>
            <person name="Nambeesan S."/>
            <person name="Nguyen T."/>
            <person name="Pegot-Espagnet P."/>
            <person name="Pouilly N."/>
            <person name="Raftis F."/>
            <person name="Sallet E."/>
            <person name="Schiex T."/>
            <person name="Thomas J."/>
            <person name="Vandecasteele C."/>
            <person name="Vares D."/>
            <person name="Vear F."/>
            <person name="Vautrin S."/>
            <person name="Crespi M."/>
            <person name="Mangin B."/>
            <person name="Burke J.M."/>
            <person name="Salse J."/>
            <person name="Munos S."/>
            <person name="Vincourt P."/>
            <person name="Rieseberg L.H."/>
            <person name="Langlade N.B."/>
        </authorList>
    </citation>
    <scope>NUCLEOTIDE SEQUENCE</scope>
    <source>
        <tissue evidence="1">Leaves</tissue>
    </source>
</reference>
<comment type="caution">
    <text evidence="1">The sequence shown here is derived from an EMBL/GenBank/DDBJ whole genome shotgun (WGS) entry which is preliminary data.</text>
</comment>
<keyword evidence="2" id="KW-1185">Reference proteome</keyword>
<dbReference type="AlphaFoldDB" id="A0A9K3NAK7"/>
<sequence length="71" mass="7242">MSKTNLLYYTAIGSGNTSGGAPALPLRTVTLPSESTSTITESPSLISRASIFSAMLSSKSLIIALLNGLAP</sequence>
<evidence type="ECO:0000313" key="2">
    <source>
        <dbReference type="Proteomes" id="UP000215914"/>
    </source>
</evidence>
<protein>
    <submittedName>
        <fullName evidence="1">Uncharacterized protein</fullName>
    </submittedName>
</protein>
<name>A0A9K3NAK7_HELAN</name>
<reference evidence="1" key="2">
    <citation type="submission" date="2020-06" db="EMBL/GenBank/DDBJ databases">
        <title>Helianthus annuus Genome sequencing and assembly Release 2.</title>
        <authorList>
            <person name="Gouzy J."/>
            <person name="Langlade N."/>
            <person name="Munos S."/>
        </authorList>
    </citation>
    <scope>NUCLEOTIDE SEQUENCE</scope>
    <source>
        <tissue evidence="1">Leaves</tissue>
    </source>
</reference>
<accession>A0A9K3NAK7</accession>
<dbReference type="Gramene" id="mRNA:HanXRQr2_Chr09g0412901">
    <property type="protein sequence ID" value="CDS:HanXRQr2_Chr09g0412901.1"/>
    <property type="gene ID" value="HanXRQr2_Chr09g0412901"/>
</dbReference>
<organism evidence="1 2">
    <name type="scientific">Helianthus annuus</name>
    <name type="common">Common sunflower</name>
    <dbReference type="NCBI Taxonomy" id="4232"/>
    <lineage>
        <taxon>Eukaryota</taxon>
        <taxon>Viridiplantae</taxon>
        <taxon>Streptophyta</taxon>
        <taxon>Embryophyta</taxon>
        <taxon>Tracheophyta</taxon>
        <taxon>Spermatophyta</taxon>
        <taxon>Magnoliopsida</taxon>
        <taxon>eudicotyledons</taxon>
        <taxon>Gunneridae</taxon>
        <taxon>Pentapetalae</taxon>
        <taxon>asterids</taxon>
        <taxon>campanulids</taxon>
        <taxon>Asterales</taxon>
        <taxon>Asteraceae</taxon>
        <taxon>Asteroideae</taxon>
        <taxon>Heliantheae alliance</taxon>
        <taxon>Heliantheae</taxon>
        <taxon>Helianthus</taxon>
    </lineage>
</organism>